<keyword evidence="3" id="KW-1185">Reference proteome</keyword>
<evidence type="ECO:0000313" key="3">
    <source>
        <dbReference type="Proteomes" id="UP000607653"/>
    </source>
</evidence>
<proteinExistence type="predicted"/>
<sequence>MMNSFFWTQNKNKNNKKKEKACGKREKGNKRGRGIWLRERKSPASLPF</sequence>
<name>A0A822ZM36_NELNU</name>
<protein>
    <submittedName>
        <fullName evidence="2">Uncharacterized protein</fullName>
    </submittedName>
</protein>
<comment type="caution">
    <text evidence="2">The sequence shown here is derived from an EMBL/GenBank/DDBJ whole genome shotgun (WGS) entry which is preliminary data.</text>
</comment>
<evidence type="ECO:0000256" key="1">
    <source>
        <dbReference type="SAM" id="MobiDB-lite"/>
    </source>
</evidence>
<accession>A0A822ZM36</accession>
<dbReference type="Proteomes" id="UP000607653">
    <property type="component" value="Unassembled WGS sequence"/>
</dbReference>
<feature type="region of interest" description="Disordered" evidence="1">
    <location>
        <begin position="1"/>
        <end position="48"/>
    </location>
</feature>
<gene>
    <name evidence="2" type="ORF">HUJ06_002266</name>
</gene>
<dbReference type="EMBL" id="DUZY01000006">
    <property type="protein sequence ID" value="DAD44036.1"/>
    <property type="molecule type" value="Genomic_DNA"/>
</dbReference>
<evidence type="ECO:0000313" key="2">
    <source>
        <dbReference type="EMBL" id="DAD44036.1"/>
    </source>
</evidence>
<dbReference type="AlphaFoldDB" id="A0A822ZM36"/>
<organism evidence="2 3">
    <name type="scientific">Nelumbo nucifera</name>
    <name type="common">Sacred lotus</name>
    <dbReference type="NCBI Taxonomy" id="4432"/>
    <lineage>
        <taxon>Eukaryota</taxon>
        <taxon>Viridiplantae</taxon>
        <taxon>Streptophyta</taxon>
        <taxon>Embryophyta</taxon>
        <taxon>Tracheophyta</taxon>
        <taxon>Spermatophyta</taxon>
        <taxon>Magnoliopsida</taxon>
        <taxon>Proteales</taxon>
        <taxon>Nelumbonaceae</taxon>
        <taxon>Nelumbo</taxon>
    </lineage>
</organism>
<reference evidence="2 3" key="1">
    <citation type="journal article" date="2020" name="Mol. Biol. Evol.">
        <title>Distinct Expression and Methylation Patterns for Genes with Different Fates following a Single Whole-Genome Duplication in Flowering Plants.</title>
        <authorList>
            <person name="Shi T."/>
            <person name="Rahmani R.S."/>
            <person name="Gugger P.F."/>
            <person name="Wang M."/>
            <person name="Li H."/>
            <person name="Zhang Y."/>
            <person name="Li Z."/>
            <person name="Wang Q."/>
            <person name="Van de Peer Y."/>
            <person name="Marchal K."/>
            <person name="Chen J."/>
        </authorList>
    </citation>
    <scope>NUCLEOTIDE SEQUENCE [LARGE SCALE GENOMIC DNA]</scope>
    <source>
        <tissue evidence="2">Leaf</tissue>
    </source>
</reference>